<gene>
    <name evidence="3" type="primary">fbxo36b</name>
    <name evidence="2" type="synonym">FBXO36</name>
    <name evidence="2" type="ORF">AMEX_G6800</name>
</gene>
<dbReference type="Gene3D" id="1.20.1280.50">
    <property type="match status" value="1"/>
</dbReference>
<dbReference type="CDD" id="cd22106">
    <property type="entry name" value="F-box_FBXO36"/>
    <property type="match status" value="1"/>
</dbReference>
<evidence type="ECO:0000259" key="1">
    <source>
        <dbReference type="PROSITE" id="PS50181"/>
    </source>
</evidence>
<dbReference type="Proteomes" id="UP000694621">
    <property type="component" value="Unplaced"/>
</dbReference>
<name>A0A8B9JXQ9_ASTMX</name>
<dbReference type="Pfam" id="PF12937">
    <property type="entry name" value="F-box-like"/>
    <property type="match status" value="1"/>
</dbReference>
<evidence type="ECO:0000313" key="2">
    <source>
        <dbReference type="EMBL" id="KAG9278870.1"/>
    </source>
</evidence>
<protein>
    <submittedName>
        <fullName evidence="2">F-box only protein 36</fullName>
    </submittedName>
    <submittedName>
        <fullName evidence="3">F-box protein 36</fullName>
    </submittedName>
</protein>
<reference evidence="2 5" key="1">
    <citation type="submission" date="2021-07" db="EMBL/GenBank/DDBJ databases">
        <authorList>
            <person name="Imarazene B."/>
            <person name="Zahm M."/>
            <person name="Klopp C."/>
            <person name="Cabau C."/>
            <person name="Beille S."/>
            <person name="Jouanno E."/>
            <person name="Castinel A."/>
            <person name="Lluch J."/>
            <person name="Gil L."/>
            <person name="Kuchtly C."/>
            <person name="Lopez Roques C."/>
            <person name="Donnadieu C."/>
            <person name="Parrinello H."/>
            <person name="Journot L."/>
            <person name="Du K."/>
            <person name="Schartl M."/>
            <person name="Retaux S."/>
            <person name="Guiguen Y."/>
        </authorList>
    </citation>
    <scope>NUCLEOTIDE SEQUENCE [LARGE SCALE GENOMIC DNA]</scope>
    <source>
        <strain evidence="2">Pach_M1</strain>
        <tissue evidence="2">Testis</tissue>
    </source>
</reference>
<dbReference type="EMBL" id="JAICCE010000004">
    <property type="protein sequence ID" value="KAG9278870.1"/>
    <property type="molecule type" value="Genomic_DNA"/>
</dbReference>
<dbReference type="SUPFAM" id="SSF81383">
    <property type="entry name" value="F-box domain"/>
    <property type="match status" value="1"/>
</dbReference>
<dbReference type="OrthoDB" id="3219396at2759"/>
<dbReference type="Proteomes" id="UP000752171">
    <property type="component" value="Unassembled WGS sequence"/>
</dbReference>
<dbReference type="CTD" id="751684"/>
<sequence>MATVARVLVAMTPSGVCKMAKVQEESLLEIGGQGPAPIKDYYHLLITSTQVIWRWWKISLRAEFRNARPGELKESHSEYLEDSTLQRQVKIVFGPGILNYSLDLCQGQADYLLRLPESIHLKIMSHLDLEDVARLAGTCCRFKQLCSSEEFWEQTVRMHWDTVPAEVEELAEELGWRNVFFTNKLQLQKQISRRKQRNQSGAGAATGLQVDSLIRLSESKHGLK</sequence>
<proteinExistence type="predicted"/>
<dbReference type="OMA" id="CNSDELW"/>
<dbReference type="PROSITE" id="PS50181">
    <property type="entry name" value="FBOX"/>
    <property type="match status" value="1"/>
</dbReference>
<dbReference type="AlphaFoldDB" id="A0A8B9JXQ9"/>
<evidence type="ECO:0000313" key="5">
    <source>
        <dbReference type="Proteomes" id="UP000752171"/>
    </source>
</evidence>
<feature type="domain" description="F-box" evidence="1">
    <location>
        <begin position="109"/>
        <end position="155"/>
    </location>
</feature>
<dbReference type="InterPro" id="IPR001810">
    <property type="entry name" value="F-box_dom"/>
</dbReference>
<dbReference type="GeneID" id="103023879"/>
<evidence type="ECO:0000313" key="3">
    <source>
        <dbReference type="Ensembl" id="ENSAMXP00005028459.1"/>
    </source>
</evidence>
<organism evidence="3 4">
    <name type="scientific">Astyanax mexicanus</name>
    <name type="common">Blind cave fish</name>
    <name type="synonym">Astyanax fasciatus mexicanus</name>
    <dbReference type="NCBI Taxonomy" id="7994"/>
    <lineage>
        <taxon>Eukaryota</taxon>
        <taxon>Metazoa</taxon>
        <taxon>Chordata</taxon>
        <taxon>Craniata</taxon>
        <taxon>Vertebrata</taxon>
        <taxon>Euteleostomi</taxon>
        <taxon>Actinopterygii</taxon>
        <taxon>Neopterygii</taxon>
        <taxon>Teleostei</taxon>
        <taxon>Ostariophysi</taxon>
        <taxon>Characiformes</taxon>
        <taxon>Characoidei</taxon>
        <taxon>Acestrorhamphidae</taxon>
        <taxon>Acestrorhamphinae</taxon>
        <taxon>Astyanax</taxon>
    </lineage>
</organism>
<reference evidence="3" key="2">
    <citation type="submission" date="2025-05" db="UniProtKB">
        <authorList>
            <consortium name="Ensembl"/>
        </authorList>
    </citation>
    <scope>IDENTIFICATION</scope>
</reference>
<dbReference type="Ensembl" id="ENSAMXT00005031247.1">
    <property type="protein sequence ID" value="ENSAMXP00005028459.1"/>
    <property type="gene ID" value="ENSAMXG00005014201.1"/>
</dbReference>
<dbReference type="SMART" id="SM00256">
    <property type="entry name" value="FBOX"/>
    <property type="match status" value="1"/>
</dbReference>
<accession>A0A8B9JXQ9</accession>
<dbReference type="InterPro" id="IPR036047">
    <property type="entry name" value="F-box-like_dom_sf"/>
</dbReference>
<dbReference type="RefSeq" id="XP_007238832.3">
    <property type="nucleotide sequence ID" value="XM_007238770.3"/>
</dbReference>
<evidence type="ECO:0000313" key="4">
    <source>
        <dbReference type="Proteomes" id="UP000694621"/>
    </source>
</evidence>
<dbReference type="KEGG" id="amex:103023879"/>